<accession>A0A1H0TI30</accession>
<dbReference type="InterPro" id="IPR037136">
    <property type="entry name" value="RNA3'_phos_cyclase_dom_sf"/>
</dbReference>
<proteinExistence type="predicted"/>
<gene>
    <name evidence="2" type="ORF">SAMN04489708_11566</name>
</gene>
<reference evidence="3" key="1">
    <citation type="submission" date="2016-10" db="EMBL/GenBank/DDBJ databases">
        <authorList>
            <person name="Varghese N."/>
            <person name="Submissions S."/>
        </authorList>
    </citation>
    <scope>NUCLEOTIDE SEQUENCE [LARGE SCALE GENOMIC DNA]</scope>
    <source>
        <strain evidence="3">DSM 17101</strain>
    </source>
</reference>
<keyword evidence="3" id="KW-1185">Reference proteome</keyword>
<evidence type="ECO:0000313" key="2">
    <source>
        <dbReference type="EMBL" id="SDP53491.1"/>
    </source>
</evidence>
<dbReference type="Gene3D" id="3.65.10.20">
    <property type="entry name" value="RNA 3'-terminal phosphate cyclase domain"/>
    <property type="match status" value="1"/>
</dbReference>
<protein>
    <submittedName>
        <fullName evidence="2">RNA 3'-terminal phosphate cyclase</fullName>
    </submittedName>
</protein>
<organism evidence="2 3">
    <name type="scientific">Paracidovorax cattleyae</name>
    <dbReference type="NCBI Taxonomy" id="80868"/>
    <lineage>
        <taxon>Bacteria</taxon>
        <taxon>Pseudomonadati</taxon>
        <taxon>Pseudomonadota</taxon>
        <taxon>Betaproteobacteria</taxon>
        <taxon>Burkholderiales</taxon>
        <taxon>Comamonadaceae</taxon>
        <taxon>Paracidovorax</taxon>
    </lineage>
</organism>
<dbReference type="SUPFAM" id="SSF52913">
    <property type="entry name" value="RNA 3'-terminal phosphate cyclase, RPTC, insert domain"/>
    <property type="match status" value="1"/>
</dbReference>
<feature type="domain" description="RNA 3'-terminal phosphate cyclase" evidence="1">
    <location>
        <begin position="35"/>
        <end position="95"/>
    </location>
</feature>
<name>A0A1H0TI30_9BURK</name>
<dbReference type="Proteomes" id="UP000199317">
    <property type="component" value="Unassembled WGS sequence"/>
</dbReference>
<evidence type="ECO:0000259" key="1">
    <source>
        <dbReference type="Pfam" id="PF01137"/>
    </source>
</evidence>
<dbReference type="AlphaFoldDB" id="A0A1H0TI30"/>
<dbReference type="EMBL" id="FNJL01000015">
    <property type="protein sequence ID" value="SDP53491.1"/>
    <property type="molecule type" value="Genomic_DNA"/>
</dbReference>
<dbReference type="Pfam" id="PF01137">
    <property type="entry name" value="RTC"/>
    <property type="match status" value="1"/>
</dbReference>
<dbReference type="InterPro" id="IPR023797">
    <property type="entry name" value="RNA3'_phos_cyclase_dom"/>
</dbReference>
<sequence>MATLAYGQVTEVFTQFGVKGTSAEEVARELAHDVQAYLASDAALGPLLADQWALPLALAVWQRQRGAAYTCTELTTHATTHFDVIERILPVRFAVEGTGSHWTVRAQPR</sequence>
<dbReference type="InterPro" id="IPR036553">
    <property type="entry name" value="RPTC_insert"/>
</dbReference>
<evidence type="ECO:0000313" key="3">
    <source>
        <dbReference type="Proteomes" id="UP000199317"/>
    </source>
</evidence>